<dbReference type="EMBL" id="MU864963">
    <property type="protein sequence ID" value="KAK4463151.1"/>
    <property type="molecule type" value="Genomic_DNA"/>
</dbReference>
<name>A0AAV9HR35_9PEZI</name>
<keyword evidence="3" id="KW-1185">Reference proteome</keyword>
<feature type="transmembrane region" description="Helical" evidence="1">
    <location>
        <begin position="12"/>
        <end position="35"/>
    </location>
</feature>
<accession>A0AAV9HR35</accession>
<dbReference type="Proteomes" id="UP001321749">
    <property type="component" value="Unassembled WGS sequence"/>
</dbReference>
<comment type="caution">
    <text evidence="2">The sequence shown here is derived from an EMBL/GenBank/DDBJ whole genome shotgun (WGS) entry which is preliminary data.</text>
</comment>
<evidence type="ECO:0000313" key="2">
    <source>
        <dbReference type="EMBL" id="KAK4463151.1"/>
    </source>
</evidence>
<evidence type="ECO:0008006" key="4">
    <source>
        <dbReference type="Google" id="ProtNLM"/>
    </source>
</evidence>
<proteinExistence type="predicted"/>
<reference evidence="2" key="2">
    <citation type="submission" date="2023-06" db="EMBL/GenBank/DDBJ databases">
        <authorList>
            <consortium name="Lawrence Berkeley National Laboratory"/>
            <person name="Mondo S.J."/>
            <person name="Hensen N."/>
            <person name="Bonometti L."/>
            <person name="Westerberg I."/>
            <person name="Brannstrom I.O."/>
            <person name="Guillou S."/>
            <person name="Cros-Aarteil S."/>
            <person name="Calhoun S."/>
            <person name="Haridas S."/>
            <person name="Kuo A."/>
            <person name="Pangilinan J."/>
            <person name="Riley R."/>
            <person name="Labutti K."/>
            <person name="Andreopoulos B."/>
            <person name="Lipzen A."/>
            <person name="Chen C."/>
            <person name="Yanf M."/>
            <person name="Daum C."/>
            <person name="Ng V."/>
            <person name="Clum A."/>
            <person name="Steindorff A."/>
            <person name="Ohm R."/>
            <person name="Martin F."/>
            <person name="Silar P."/>
            <person name="Natvig D."/>
            <person name="Lalanne C."/>
            <person name="Gautier V."/>
            <person name="Ament-Velasquez S.L."/>
            <person name="Kruys A."/>
            <person name="Hutchinson M.I."/>
            <person name="Powell A.J."/>
            <person name="Barry K."/>
            <person name="Miller A.N."/>
            <person name="Grigoriev I.V."/>
            <person name="Debuchy R."/>
            <person name="Gladieux P."/>
            <person name="Thoren M.H."/>
            <person name="Johannesson H."/>
        </authorList>
    </citation>
    <scope>NUCLEOTIDE SEQUENCE</scope>
    <source>
        <strain evidence="2">PSN324</strain>
    </source>
</reference>
<protein>
    <recommendedName>
        <fullName evidence="4">Secreted protein</fullName>
    </recommendedName>
</protein>
<keyword evidence="1" id="KW-0472">Membrane</keyword>
<evidence type="ECO:0000313" key="3">
    <source>
        <dbReference type="Proteomes" id="UP001321749"/>
    </source>
</evidence>
<reference evidence="2" key="1">
    <citation type="journal article" date="2023" name="Mol. Phylogenet. Evol.">
        <title>Genome-scale phylogeny and comparative genomics of the fungal order Sordariales.</title>
        <authorList>
            <person name="Hensen N."/>
            <person name="Bonometti L."/>
            <person name="Westerberg I."/>
            <person name="Brannstrom I.O."/>
            <person name="Guillou S."/>
            <person name="Cros-Aarteil S."/>
            <person name="Calhoun S."/>
            <person name="Haridas S."/>
            <person name="Kuo A."/>
            <person name="Mondo S."/>
            <person name="Pangilinan J."/>
            <person name="Riley R."/>
            <person name="LaButti K."/>
            <person name="Andreopoulos B."/>
            <person name="Lipzen A."/>
            <person name="Chen C."/>
            <person name="Yan M."/>
            <person name="Daum C."/>
            <person name="Ng V."/>
            <person name="Clum A."/>
            <person name="Steindorff A."/>
            <person name="Ohm R.A."/>
            <person name="Martin F."/>
            <person name="Silar P."/>
            <person name="Natvig D.O."/>
            <person name="Lalanne C."/>
            <person name="Gautier V."/>
            <person name="Ament-Velasquez S.L."/>
            <person name="Kruys A."/>
            <person name="Hutchinson M.I."/>
            <person name="Powell A.J."/>
            <person name="Barry K."/>
            <person name="Miller A.N."/>
            <person name="Grigoriev I.V."/>
            <person name="Debuchy R."/>
            <person name="Gladieux P."/>
            <person name="Hiltunen Thoren M."/>
            <person name="Johannesson H."/>
        </authorList>
    </citation>
    <scope>NUCLEOTIDE SEQUENCE</scope>
    <source>
        <strain evidence="2">PSN324</strain>
    </source>
</reference>
<evidence type="ECO:0000256" key="1">
    <source>
        <dbReference type="SAM" id="Phobius"/>
    </source>
</evidence>
<keyword evidence="1" id="KW-0812">Transmembrane</keyword>
<dbReference type="AlphaFoldDB" id="A0AAV9HR35"/>
<organism evidence="2 3">
    <name type="scientific">Cladorrhinum samala</name>
    <dbReference type="NCBI Taxonomy" id="585594"/>
    <lineage>
        <taxon>Eukaryota</taxon>
        <taxon>Fungi</taxon>
        <taxon>Dikarya</taxon>
        <taxon>Ascomycota</taxon>
        <taxon>Pezizomycotina</taxon>
        <taxon>Sordariomycetes</taxon>
        <taxon>Sordariomycetidae</taxon>
        <taxon>Sordariales</taxon>
        <taxon>Podosporaceae</taxon>
        <taxon>Cladorrhinum</taxon>
    </lineage>
</organism>
<keyword evidence="1" id="KW-1133">Transmembrane helix</keyword>
<sequence length="88" mass="10509">MDGVGRKKFCLVTFFPVCHLAHLILPSVQLSFFLLQCWWRCARQILTCTDGRQNPSHRLVRGSRQCRPGLCFLLRWLRWRHERAINTR</sequence>
<gene>
    <name evidence="2" type="ORF">QBC42DRAFT_71825</name>
</gene>